<name>A0A1L9THG5_9EURO</name>
<dbReference type="RefSeq" id="XP_040702641.1">
    <property type="nucleotide sequence ID" value="XM_040852187.1"/>
</dbReference>
<evidence type="ECO:0000313" key="2">
    <source>
        <dbReference type="Proteomes" id="UP000184356"/>
    </source>
</evidence>
<gene>
    <name evidence="1" type="ORF">ASPSYDRAFT_89562</name>
</gene>
<proteinExistence type="predicted"/>
<dbReference type="STRING" id="1036612.A0A1L9THG5"/>
<reference evidence="2" key="1">
    <citation type="journal article" date="2017" name="Genome Biol.">
        <title>Comparative genomics reveals high biological diversity and specific adaptations in the industrially and medically important fungal genus Aspergillus.</title>
        <authorList>
            <person name="de Vries R.P."/>
            <person name="Riley R."/>
            <person name="Wiebenga A."/>
            <person name="Aguilar-Osorio G."/>
            <person name="Amillis S."/>
            <person name="Uchima C.A."/>
            <person name="Anderluh G."/>
            <person name="Asadollahi M."/>
            <person name="Askin M."/>
            <person name="Barry K."/>
            <person name="Battaglia E."/>
            <person name="Bayram O."/>
            <person name="Benocci T."/>
            <person name="Braus-Stromeyer S.A."/>
            <person name="Caldana C."/>
            <person name="Canovas D."/>
            <person name="Cerqueira G.C."/>
            <person name="Chen F."/>
            <person name="Chen W."/>
            <person name="Choi C."/>
            <person name="Clum A."/>
            <person name="Dos Santos R.A."/>
            <person name="Damasio A.R."/>
            <person name="Diallinas G."/>
            <person name="Emri T."/>
            <person name="Fekete E."/>
            <person name="Flipphi M."/>
            <person name="Freyberg S."/>
            <person name="Gallo A."/>
            <person name="Gournas C."/>
            <person name="Habgood R."/>
            <person name="Hainaut M."/>
            <person name="Harispe M.L."/>
            <person name="Henrissat B."/>
            <person name="Hilden K.S."/>
            <person name="Hope R."/>
            <person name="Hossain A."/>
            <person name="Karabika E."/>
            <person name="Karaffa L."/>
            <person name="Karanyi Z."/>
            <person name="Krasevec N."/>
            <person name="Kuo A."/>
            <person name="Kusch H."/>
            <person name="LaButti K."/>
            <person name="Lagendijk E.L."/>
            <person name="Lapidus A."/>
            <person name="Levasseur A."/>
            <person name="Lindquist E."/>
            <person name="Lipzen A."/>
            <person name="Logrieco A.F."/>
            <person name="MacCabe A."/>
            <person name="Maekelae M.R."/>
            <person name="Malavazi I."/>
            <person name="Melin P."/>
            <person name="Meyer V."/>
            <person name="Mielnichuk N."/>
            <person name="Miskei M."/>
            <person name="Molnar A.P."/>
            <person name="Mule G."/>
            <person name="Ngan C.Y."/>
            <person name="Orejas M."/>
            <person name="Orosz E."/>
            <person name="Ouedraogo J.P."/>
            <person name="Overkamp K.M."/>
            <person name="Park H.-S."/>
            <person name="Perrone G."/>
            <person name="Piumi F."/>
            <person name="Punt P.J."/>
            <person name="Ram A.F."/>
            <person name="Ramon A."/>
            <person name="Rauscher S."/>
            <person name="Record E."/>
            <person name="Riano-Pachon D.M."/>
            <person name="Robert V."/>
            <person name="Roehrig J."/>
            <person name="Ruller R."/>
            <person name="Salamov A."/>
            <person name="Salih N.S."/>
            <person name="Samson R.A."/>
            <person name="Sandor E."/>
            <person name="Sanguinetti M."/>
            <person name="Schuetze T."/>
            <person name="Sepcic K."/>
            <person name="Shelest E."/>
            <person name="Sherlock G."/>
            <person name="Sophianopoulou V."/>
            <person name="Squina F.M."/>
            <person name="Sun H."/>
            <person name="Susca A."/>
            <person name="Todd R.B."/>
            <person name="Tsang A."/>
            <person name="Unkles S.E."/>
            <person name="van de Wiele N."/>
            <person name="van Rossen-Uffink D."/>
            <person name="Oliveira J.V."/>
            <person name="Vesth T.C."/>
            <person name="Visser J."/>
            <person name="Yu J.-H."/>
            <person name="Zhou M."/>
            <person name="Andersen M.R."/>
            <person name="Archer D.B."/>
            <person name="Baker S.E."/>
            <person name="Benoit I."/>
            <person name="Brakhage A.A."/>
            <person name="Braus G.H."/>
            <person name="Fischer R."/>
            <person name="Frisvad J.C."/>
            <person name="Goldman G.H."/>
            <person name="Houbraken J."/>
            <person name="Oakley B."/>
            <person name="Pocsi I."/>
            <person name="Scazzocchio C."/>
            <person name="Seiboth B."/>
            <person name="vanKuyk P.A."/>
            <person name="Wortman J."/>
            <person name="Dyer P.S."/>
            <person name="Grigoriev I.V."/>
        </authorList>
    </citation>
    <scope>NUCLEOTIDE SEQUENCE [LARGE SCALE GENOMIC DNA]</scope>
    <source>
        <strain evidence="2">CBS 593.65</strain>
    </source>
</reference>
<evidence type="ECO:0000313" key="1">
    <source>
        <dbReference type="EMBL" id="OJJ58835.1"/>
    </source>
</evidence>
<dbReference type="VEuPathDB" id="FungiDB:ASPSYDRAFT_89562"/>
<dbReference type="Proteomes" id="UP000184356">
    <property type="component" value="Unassembled WGS sequence"/>
</dbReference>
<dbReference type="AlphaFoldDB" id="A0A1L9THG5"/>
<keyword evidence="2" id="KW-1185">Reference proteome</keyword>
<protein>
    <submittedName>
        <fullName evidence="1">Uncharacterized protein</fullName>
    </submittedName>
</protein>
<dbReference type="OrthoDB" id="4192850at2759"/>
<dbReference type="EMBL" id="KV878586">
    <property type="protein sequence ID" value="OJJ58835.1"/>
    <property type="molecule type" value="Genomic_DNA"/>
</dbReference>
<dbReference type="GeneID" id="63768260"/>
<sequence>MQTQKPTKPTYTPQIPFPSPYRIASISEHSGTFSVPFNAGSVRLPPSLSSVVVGDLGRALDKCNRAALAAHNRLQTIHKEREQRYRNLCPNDPANKEDYGRHASSVDRLFAWCSDYGSGPYTYNPTLAPAAKIPCFGMTLILDREAYAQWSWSYRRLLKDFEDTEYREYNLARMEFETMVYIARAKGTISLEAFRDLDRFWKGCFMREMKKWEEAASRQLELPTYETVIQEVLAAMLNRVENGEGLVRELREQQLGWSPTPNYCGYFPGL</sequence>
<organism evidence="1 2">
    <name type="scientific">Aspergillus sydowii CBS 593.65</name>
    <dbReference type="NCBI Taxonomy" id="1036612"/>
    <lineage>
        <taxon>Eukaryota</taxon>
        <taxon>Fungi</taxon>
        <taxon>Dikarya</taxon>
        <taxon>Ascomycota</taxon>
        <taxon>Pezizomycotina</taxon>
        <taxon>Eurotiomycetes</taxon>
        <taxon>Eurotiomycetidae</taxon>
        <taxon>Eurotiales</taxon>
        <taxon>Aspergillaceae</taxon>
        <taxon>Aspergillus</taxon>
        <taxon>Aspergillus subgen. Nidulantes</taxon>
    </lineage>
</organism>
<accession>A0A1L9THG5</accession>